<dbReference type="SUPFAM" id="SSF53474">
    <property type="entry name" value="alpha/beta-Hydrolases"/>
    <property type="match status" value="1"/>
</dbReference>
<sequence>MHNQVNRVGYEEDKERGVSVTQPPTGARTAVLLPGTGSDDVFVRSVFDVPLAAVGLKAVLPAPIPGADLVSAHLAALDEAARDEPIVAGGISLGAHLAAEWALRNPDRCAGLLLALPGWHGKPEAAPAAVAARYSAASVRALGPTAAIAAAIADVPGWLATELTRAWTGYGDALADSLDTAADRPAPTLDELAGLTMPCGVAGCTDDAIHPLEIATAWTRALPRAALCTTRLEIIGVDPEALGRATVLAWLKASQG</sequence>
<organism evidence="2 3">
    <name type="scientific">Actinokineospora alba</name>
    <dbReference type="NCBI Taxonomy" id="504798"/>
    <lineage>
        <taxon>Bacteria</taxon>
        <taxon>Bacillati</taxon>
        <taxon>Actinomycetota</taxon>
        <taxon>Actinomycetes</taxon>
        <taxon>Pseudonocardiales</taxon>
        <taxon>Pseudonocardiaceae</taxon>
        <taxon>Actinokineospora</taxon>
    </lineage>
</organism>
<dbReference type="Gene3D" id="3.40.50.1820">
    <property type="entry name" value="alpha/beta hydrolase"/>
    <property type="match status" value="1"/>
</dbReference>
<dbReference type="STRING" id="504798.SAMN05421871_108302"/>
<dbReference type="InterPro" id="IPR029058">
    <property type="entry name" value="AB_hydrolase_fold"/>
</dbReference>
<accession>A0A1H0IKN0</accession>
<name>A0A1H0IKN0_9PSEU</name>
<dbReference type="AlphaFoldDB" id="A0A1H0IKN0"/>
<proteinExistence type="predicted"/>
<gene>
    <name evidence="2" type="ORF">SAMN05192558_102603</name>
</gene>
<feature type="region of interest" description="Disordered" evidence="1">
    <location>
        <begin position="1"/>
        <end position="23"/>
    </location>
</feature>
<evidence type="ECO:0000313" key="2">
    <source>
        <dbReference type="EMBL" id="SDO32039.1"/>
    </source>
</evidence>
<reference evidence="3" key="1">
    <citation type="submission" date="2016-10" db="EMBL/GenBank/DDBJ databases">
        <authorList>
            <person name="Varghese N."/>
            <person name="Submissions S."/>
        </authorList>
    </citation>
    <scope>NUCLEOTIDE SEQUENCE [LARGE SCALE GENOMIC DNA]</scope>
    <source>
        <strain evidence="3">IBRC-M 10655</strain>
    </source>
</reference>
<dbReference type="Proteomes" id="UP000199651">
    <property type="component" value="Unassembled WGS sequence"/>
</dbReference>
<keyword evidence="3" id="KW-1185">Reference proteome</keyword>
<protein>
    <submittedName>
        <fullName evidence="2">Thioesterase domain-containing protein</fullName>
    </submittedName>
</protein>
<dbReference type="EMBL" id="FNJB01000002">
    <property type="protein sequence ID" value="SDO32039.1"/>
    <property type="molecule type" value="Genomic_DNA"/>
</dbReference>
<evidence type="ECO:0000256" key="1">
    <source>
        <dbReference type="SAM" id="MobiDB-lite"/>
    </source>
</evidence>
<evidence type="ECO:0000313" key="3">
    <source>
        <dbReference type="Proteomes" id="UP000199651"/>
    </source>
</evidence>